<gene>
    <name evidence="2" type="ORF">C485_18484</name>
</gene>
<feature type="compositionally biased region" description="Basic residues" evidence="1">
    <location>
        <begin position="30"/>
        <end position="41"/>
    </location>
</feature>
<evidence type="ECO:0000313" key="3">
    <source>
        <dbReference type="Proteomes" id="UP000011511"/>
    </source>
</evidence>
<feature type="region of interest" description="Disordered" evidence="1">
    <location>
        <begin position="1"/>
        <end position="41"/>
    </location>
</feature>
<proteinExistence type="predicted"/>
<evidence type="ECO:0000256" key="1">
    <source>
        <dbReference type="SAM" id="MobiDB-lite"/>
    </source>
</evidence>
<comment type="caution">
    <text evidence="2">The sequence shown here is derived from an EMBL/GenBank/DDBJ whole genome shotgun (WGS) entry which is preliminary data.</text>
</comment>
<dbReference type="PATRIC" id="fig|1227494.3.peg.3666"/>
<organism evidence="2 3">
    <name type="scientific">Natrinema altunense (strain JCM 12890 / CGMCC 1.3731 / AJ2)</name>
    <dbReference type="NCBI Taxonomy" id="1227494"/>
    <lineage>
        <taxon>Archaea</taxon>
        <taxon>Methanobacteriati</taxon>
        <taxon>Methanobacteriota</taxon>
        <taxon>Stenosarchaea group</taxon>
        <taxon>Halobacteria</taxon>
        <taxon>Halobacteriales</taxon>
        <taxon>Natrialbaceae</taxon>
        <taxon>Natrinema</taxon>
    </lineage>
</organism>
<accession>L9Z9T3</accession>
<name>L9Z9T3_NATA2</name>
<evidence type="ECO:0000313" key="2">
    <source>
        <dbReference type="EMBL" id="ELY83139.1"/>
    </source>
</evidence>
<dbReference type="AlphaFoldDB" id="L9Z9T3"/>
<protein>
    <submittedName>
        <fullName evidence="2">Uncharacterized protein</fullName>
    </submittedName>
</protein>
<sequence>MLDPMAGPLESTAEPSVPYSTGKSGERAGRSARRRRTVPSP</sequence>
<dbReference type="EMBL" id="AOIK01000044">
    <property type="protein sequence ID" value="ELY83139.1"/>
    <property type="molecule type" value="Genomic_DNA"/>
</dbReference>
<reference evidence="2 3" key="1">
    <citation type="journal article" date="2014" name="PLoS Genet.">
        <title>Phylogenetically driven sequencing of extremely halophilic archaea reveals strategies for static and dynamic osmo-response.</title>
        <authorList>
            <person name="Becker E.A."/>
            <person name="Seitzer P.M."/>
            <person name="Tritt A."/>
            <person name="Larsen D."/>
            <person name="Krusor M."/>
            <person name="Yao A.I."/>
            <person name="Wu D."/>
            <person name="Madern D."/>
            <person name="Eisen J.A."/>
            <person name="Darling A.E."/>
            <person name="Facciotti M.T."/>
        </authorList>
    </citation>
    <scope>NUCLEOTIDE SEQUENCE [LARGE SCALE GENOMIC DNA]</scope>
    <source>
        <strain evidence="2 3">JCM 12890</strain>
    </source>
</reference>
<keyword evidence="3" id="KW-1185">Reference proteome</keyword>
<dbReference type="Proteomes" id="UP000011511">
    <property type="component" value="Unassembled WGS sequence"/>
</dbReference>